<feature type="region of interest" description="Disordered" evidence="1">
    <location>
        <begin position="110"/>
        <end position="162"/>
    </location>
</feature>
<dbReference type="AlphaFoldDB" id="A0A1M2V5N3"/>
<feature type="compositionally biased region" description="Polar residues" evidence="1">
    <location>
        <begin position="148"/>
        <end position="162"/>
    </location>
</feature>
<protein>
    <submittedName>
        <fullName evidence="2">Uncharacterized protein</fullName>
    </submittedName>
</protein>
<evidence type="ECO:0000256" key="1">
    <source>
        <dbReference type="SAM" id="MobiDB-lite"/>
    </source>
</evidence>
<dbReference type="EMBL" id="MNAD01001644">
    <property type="protein sequence ID" value="OJT02883.1"/>
    <property type="molecule type" value="Genomic_DNA"/>
</dbReference>
<dbReference type="OrthoDB" id="2804471at2759"/>
<accession>A0A1M2V5N3</accession>
<gene>
    <name evidence="2" type="ORF">TRAPUB_6553</name>
</gene>
<keyword evidence="3" id="KW-1185">Reference proteome</keyword>
<proteinExistence type="predicted"/>
<reference evidence="2 3" key="1">
    <citation type="submission" date="2016-10" db="EMBL/GenBank/DDBJ databases">
        <title>Genome sequence of the basidiomycete white-rot fungus Trametes pubescens.</title>
        <authorList>
            <person name="Makela M.R."/>
            <person name="Granchi Z."/>
            <person name="Peng M."/>
            <person name="De Vries R.P."/>
            <person name="Grigoriev I."/>
            <person name="Riley R."/>
            <person name="Hilden K."/>
        </authorList>
    </citation>
    <scope>NUCLEOTIDE SEQUENCE [LARGE SCALE GENOMIC DNA]</scope>
    <source>
        <strain evidence="2 3">FBCC735</strain>
    </source>
</reference>
<organism evidence="2 3">
    <name type="scientific">Trametes pubescens</name>
    <name type="common">White-rot fungus</name>
    <dbReference type="NCBI Taxonomy" id="154538"/>
    <lineage>
        <taxon>Eukaryota</taxon>
        <taxon>Fungi</taxon>
        <taxon>Dikarya</taxon>
        <taxon>Basidiomycota</taxon>
        <taxon>Agaricomycotina</taxon>
        <taxon>Agaricomycetes</taxon>
        <taxon>Polyporales</taxon>
        <taxon>Polyporaceae</taxon>
        <taxon>Trametes</taxon>
    </lineage>
</organism>
<evidence type="ECO:0000313" key="3">
    <source>
        <dbReference type="Proteomes" id="UP000184267"/>
    </source>
</evidence>
<name>A0A1M2V5N3_TRAPU</name>
<evidence type="ECO:0000313" key="2">
    <source>
        <dbReference type="EMBL" id="OJT02883.1"/>
    </source>
</evidence>
<sequence length="162" mass="16670">MVIAVTWANTYRLGKASHDARIGGSFSGLLLRDALSHSTKSITSILISRFILNLRAVDHRSADGGRASDTLFSSAGAGSSFVVAHPAGGAASTMRFASVASTVDVLGAPLGHGAEGDDQDAGWGGDAEKAGVGVDEAEVRQGEVPMQEVNTKQPQLSKSGYE</sequence>
<comment type="caution">
    <text evidence="2">The sequence shown here is derived from an EMBL/GenBank/DDBJ whole genome shotgun (WGS) entry which is preliminary data.</text>
</comment>
<dbReference type="Proteomes" id="UP000184267">
    <property type="component" value="Unassembled WGS sequence"/>
</dbReference>